<gene>
    <name evidence="1" type="ORF">PR001_g30049</name>
</gene>
<evidence type="ECO:0000313" key="1">
    <source>
        <dbReference type="EMBL" id="KAE8961414.1"/>
    </source>
</evidence>
<name>A0A6A3GWN1_9STRA</name>
<dbReference type="Proteomes" id="UP000429607">
    <property type="component" value="Unassembled WGS sequence"/>
</dbReference>
<organism evidence="1 2">
    <name type="scientific">Phytophthora rubi</name>
    <dbReference type="NCBI Taxonomy" id="129364"/>
    <lineage>
        <taxon>Eukaryota</taxon>
        <taxon>Sar</taxon>
        <taxon>Stramenopiles</taxon>
        <taxon>Oomycota</taxon>
        <taxon>Peronosporomycetes</taxon>
        <taxon>Peronosporales</taxon>
        <taxon>Peronosporaceae</taxon>
        <taxon>Phytophthora</taxon>
    </lineage>
</organism>
<accession>A0A6A3GWN1</accession>
<sequence>MRKLFSRAVQHLSDETPGLIVFNADAFGSFFVSYCMQRSPSTWTTTGIMMLDIITMTISLRDTYWKSRRAADAAAVVSWTLQQRDQNRAASGFASLAHETEQTVEWTACKNRANGTKWTRITEHIQMDVAQWIAERSKSALYEGAEDKV</sequence>
<dbReference type="AlphaFoldDB" id="A0A6A3GWN1"/>
<reference evidence="1 2" key="1">
    <citation type="submission" date="2018-09" db="EMBL/GenBank/DDBJ databases">
        <title>Genomic investigation of the strawberry pathogen Phytophthora fragariae indicates pathogenicity is determined by transcriptional variation in three key races.</title>
        <authorList>
            <person name="Adams T.M."/>
            <person name="Armitage A.D."/>
            <person name="Sobczyk M.K."/>
            <person name="Bates H.J."/>
            <person name="Dunwell J.M."/>
            <person name="Nellist C.F."/>
            <person name="Harrison R.J."/>
        </authorList>
    </citation>
    <scope>NUCLEOTIDE SEQUENCE [LARGE SCALE GENOMIC DNA]</scope>
    <source>
        <strain evidence="1 2">SCRP249</strain>
    </source>
</reference>
<comment type="caution">
    <text evidence="1">The sequence shown here is derived from an EMBL/GenBank/DDBJ whole genome shotgun (WGS) entry which is preliminary data.</text>
</comment>
<protein>
    <submittedName>
        <fullName evidence="1">Uncharacterized protein</fullName>
    </submittedName>
</protein>
<proteinExistence type="predicted"/>
<dbReference type="EMBL" id="QXFV01006449">
    <property type="protein sequence ID" value="KAE8961414.1"/>
    <property type="molecule type" value="Genomic_DNA"/>
</dbReference>
<evidence type="ECO:0000313" key="2">
    <source>
        <dbReference type="Proteomes" id="UP000429607"/>
    </source>
</evidence>